<dbReference type="Gene3D" id="3.90.1200.10">
    <property type="match status" value="1"/>
</dbReference>
<sequence length="406" mass="47004">MELSKEQKELIDKVAKENGFGDYEVISNAGSVKGDNFLGIINSIIVKNSEKTLNLILKSAHTNEAFRNAAPIHNIFTREIYLYEQVFGEFKKFQNKHNIINQFVSIPKAYLCSSEVGKEALLMENLKTEGYKLWNKKIPMNPGHVKEVLKEYAKFHAVSLAMKDKCPEKFNKMAAKVYDNVFEDNPAVSDEEKLHQFITSVMSNGYQAVSGDIELTECLKNVEGKMFDLMSKEFKKEKYKLVLTHGDCWCNNFLFKYEDPENIEKPSSLRILDWQISSLSTPAYDVSYFLLANSSKEVFDDYKTYLKLYHDTLSTQLLNFGCDPEKLFPYSLFEEHLKFWLPFGLYMSLMIIRVMVSESDEAPDLAEISENDGDLLNSMNFSLKNKDEYDRRVRNVILFLKDNKYI</sequence>
<dbReference type="InterPro" id="IPR011009">
    <property type="entry name" value="Kinase-like_dom_sf"/>
</dbReference>
<dbReference type="InterPro" id="IPR015897">
    <property type="entry name" value="CHK_kinase-like"/>
</dbReference>
<dbReference type="Pfam" id="PF02958">
    <property type="entry name" value="EcKL"/>
    <property type="match status" value="1"/>
</dbReference>
<proteinExistence type="predicted"/>
<accession>A0A6P7GGL7</accession>
<dbReference type="PANTHER" id="PTHR11012:SF30">
    <property type="entry name" value="PROTEIN KINASE-LIKE DOMAIN-CONTAINING"/>
    <property type="match status" value="1"/>
</dbReference>
<dbReference type="RefSeq" id="XP_028145137.1">
    <property type="nucleotide sequence ID" value="XM_028289336.1"/>
</dbReference>
<dbReference type="AlphaFoldDB" id="A0A6P7GGL7"/>
<dbReference type="InterPro" id="IPR004119">
    <property type="entry name" value="EcKL"/>
</dbReference>
<name>A0A6P7GGL7_DIAVI</name>
<reference evidence="2" key="1">
    <citation type="submission" date="2025-08" db="UniProtKB">
        <authorList>
            <consortium name="RefSeq"/>
        </authorList>
    </citation>
    <scope>IDENTIFICATION</scope>
    <source>
        <tissue evidence="2">Whole insect</tissue>
    </source>
</reference>
<gene>
    <name evidence="2" type="primary">LOC114338723</name>
</gene>
<dbReference type="InParanoid" id="A0A6P7GGL7"/>
<evidence type="ECO:0000313" key="2">
    <source>
        <dbReference type="RefSeq" id="XP_028145137.1"/>
    </source>
</evidence>
<evidence type="ECO:0000259" key="1">
    <source>
        <dbReference type="SMART" id="SM00587"/>
    </source>
</evidence>
<dbReference type="SMART" id="SM00587">
    <property type="entry name" value="CHK"/>
    <property type="match status" value="1"/>
</dbReference>
<feature type="domain" description="CHK kinase-like" evidence="1">
    <location>
        <begin position="121"/>
        <end position="319"/>
    </location>
</feature>
<dbReference type="PANTHER" id="PTHR11012">
    <property type="entry name" value="PROTEIN KINASE-LIKE DOMAIN-CONTAINING"/>
    <property type="match status" value="1"/>
</dbReference>
<dbReference type="SUPFAM" id="SSF56112">
    <property type="entry name" value="Protein kinase-like (PK-like)"/>
    <property type="match status" value="1"/>
</dbReference>
<protein>
    <submittedName>
        <fullName evidence="2">Uncharacterized protein LOC114338723</fullName>
    </submittedName>
</protein>
<organism evidence="2">
    <name type="scientific">Diabrotica virgifera virgifera</name>
    <name type="common">western corn rootworm</name>
    <dbReference type="NCBI Taxonomy" id="50390"/>
    <lineage>
        <taxon>Eukaryota</taxon>
        <taxon>Metazoa</taxon>
        <taxon>Ecdysozoa</taxon>
        <taxon>Arthropoda</taxon>
        <taxon>Hexapoda</taxon>
        <taxon>Insecta</taxon>
        <taxon>Pterygota</taxon>
        <taxon>Neoptera</taxon>
        <taxon>Endopterygota</taxon>
        <taxon>Coleoptera</taxon>
        <taxon>Polyphaga</taxon>
        <taxon>Cucujiformia</taxon>
        <taxon>Chrysomeloidea</taxon>
        <taxon>Chrysomelidae</taxon>
        <taxon>Galerucinae</taxon>
        <taxon>Diabroticina</taxon>
        <taxon>Diabroticites</taxon>
        <taxon>Diabrotica</taxon>
    </lineage>
</organism>